<dbReference type="EMBL" id="JAGGLI010000025">
    <property type="protein sequence ID" value="MBP2028277.1"/>
    <property type="molecule type" value="Genomic_DNA"/>
</dbReference>
<evidence type="ECO:0000256" key="6">
    <source>
        <dbReference type="RuleBase" id="RU363032"/>
    </source>
</evidence>
<feature type="transmembrane region" description="Helical" evidence="6">
    <location>
        <begin position="12"/>
        <end position="33"/>
    </location>
</feature>
<dbReference type="SUPFAM" id="SSF161098">
    <property type="entry name" value="MetI-like"/>
    <property type="match status" value="1"/>
</dbReference>
<sequence length="244" mass="26593">MMIKMKTPLLKGKDIFIIVFIISLALGLSYYVVNYPQDRIVERFISYERILRAAREHIYIVLISSLLSIFTAVPLGLLLTRPKFKRFGDRILGFVNIGQTIPSLAIVALFVGLLGIGARTAILALWIYSLLPILRNTMVGILNLDQAVLEAAKGMGMKPRRILTKVEVPLALPIIVAGIRTAVTINIGTAILAAFVGGGGLGDLIISGNNINRWQIRILGASLPAMMAIVADTLFSALEEKTII</sequence>
<protein>
    <submittedName>
        <fullName evidence="8">Osmoprotectant transport system permease protein</fullName>
    </submittedName>
</protein>
<dbReference type="InterPro" id="IPR000515">
    <property type="entry name" value="MetI-like"/>
</dbReference>
<comment type="caution">
    <text evidence="8">The sequence shown here is derived from an EMBL/GenBank/DDBJ whole genome shotgun (WGS) entry which is preliminary data.</text>
</comment>
<evidence type="ECO:0000313" key="9">
    <source>
        <dbReference type="Proteomes" id="UP001314903"/>
    </source>
</evidence>
<feature type="transmembrane region" description="Helical" evidence="6">
    <location>
        <begin position="58"/>
        <end position="79"/>
    </location>
</feature>
<evidence type="ECO:0000256" key="2">
    <source>
        <dbReference type="ARBA" id="ARBA00022448"/>
    </source>
</evidence>
<keyword evidence="3 6" id="KW-0812">Transmembrane</keyword>
<comment type="similarity">
    <text evidence="6">Belongs to the binding-protein-dependent transport system permease family.</text>
</comment>
<dbReference type="InterPro" id="IPR051204">
    <property type="entry name" value="ABC_transp_perm/SBD"/>
</dbReference>
<evidence type="ECO:0000313" key="8">
    <source>
        <dbReference type="EMBL" id="MBP2028277.1"/>
    </source>
</evidence>
<dbReference type="InterPro" id="IPR035906">
    <property type="entry name" value="MetI-like_sf"/>
</dbReference>
<evidence type="ECO:0000256" key="1">
    <source>
        <dbReference type="ARBA" id="ARBA00004141"/>
    </source>
</evidence>
<dbReference type="Pfam" id="PF00528">
    <property type="entry name" value="BPD_transp_1"/>
    <property type="match status" value="1"/>
</dbReference>
<dbReference type="Proteomes" id="UP001314903">
    <property type="component" value="Unassembled WGS sequence"/>
</dbReference>
<feature type="domain" description="ABC transmembrane type-1" evidence="7">
    <location>
        <begin position="54"/>
        <end position="235"/>
    </location>
</feature>
<proteinExistence type="inferred from homology"/>
<feature type="transmembrane region" description="Helical" evidence="6">
    <location>
        <begin position="218"/>
        <end position="238"/>
    </location>
</feature>
<accession>A0ABS4KKF4</accession>
<dbReference type="CDD" id="cd06261">
    <property type="entry name" value="TM_PBP2"/>
    <property type="match status" value="1"/>
</dbReference>
<organism evidence="8 9">
    <name type="scientific">Acetoanaerobium pronyense</name>
    <dbReference type="NCBI Taxonomy" id="1482736"/>
    <lineage>
        <taxon>Bacteria</taxon>
        <taxon>Bacillati</taxon>
        <taxon>Bacillota</taxon>
        <taxon>Clostridia</taxon>
        <taxon>Peptostreptococcales</taxon>
        <taxon>Filifactoraceae</taxon>
        <taxon>Acetoanaerobium</taxon>
    </lineage>
</organism>
<keyword evidence="9" id="KW-1185">Reference proteome</keyword>
<dbReference type="RefSeq" id="WP_245330856.1">
    <property type="nucleotide sequence ID" value="NZ_JAGGLI010000025.1"/>
</dbReference>
<name>A0ABS4KKF4_9FIRM</name>
<dbReference type="PROSITE" id="PS50928">
    <property type="entry name" value="ABC_TM1"/>
    <property type="match status" value="1"/>
</dbReference>
<dbReference type="PANTHER" id="PTHR30177:SF4">
    <property type="entry name" value="OSMOPROTECTANT IMPORT PERMEASE PROTEIN OSMW"/>
    <property type="match status" value="1"/>
</dbReference>
<evidence type="ECO:0000256" key="4">
    <source>
        <dbReference type="ARBA" id="ARBA00022989"/>
    </source>
</evidence>
<comment type="subcellular location">
    <subcellularLocation>
        <location evidence="6">Cell membrane</location>
        <topology evidence="6">Multi-pass membrane protein</topology>
    </subcellularLocation>
    <subcellularLocation>
        <location evidence="1">Membrane</location>
        <topology evidence="1">Multi-pass membrane protein</topology>
    </subcellularLocation>
</comment>
<keyword evidence="5 6" id="KW-0472">Membrane</keyword>
<keyword evidence="2 6" id="KW-0813">Transport</keyword>
<dbReference type="PANTHER" id="PTHR30177">
    <property type="entry name" value="GLYCINE BETAINE/L-PROLINE TRANSPORT SYSTEM PERMEASE PROTEIN PROW"/>
    <property type="match status" value="1"/>
</dbReference>
<evidence type="ECO:0000256" key="5">
    <source>
        <dbReference type="ARBA" id="ARBA00023136"/>
    </source>
</evidence>
<dbReference type="Gene3D" id="1.10.3720.10">
    <property type="entry name" value="MetI-like"/>
    <property type="match status" value="1"/>
</dbReference>
<gene>
    <name evidence="8" type="ORF">J2Z35_002078</name>
</gene>
<keyword evidence="4 6" id="KW-1133">Transmembrane helix</keyword>
<evidence type="ECO:0000259" key="7">
    <source>
        <dbReference type="PROSITE" id="PS50928"/>
    </source>
</evidence>
<feature type="transmembrane region" description="Helical" evidence="6">
    <location>
        <begin position="185"/>
        <end position="206"/>
    </location>
</feature>
<feature type="transmembrane region" description="Helical" evidence="6">
    <location>
        <begin position="91"/>
        <end position="116"/>
    </location>
</feature>
<reference evidence="8 9" key="1">
    <citation type="submission" date="2021-03" db="EMBL/GenBank/DDBJ databases">
        <title>Genomic Encyclopedia of Type Strains, Phase IV (KMG-IV): sequencing the most valuable type-strain genomes for metagenomic binning, comparative biology and taxonomic classification.</title>
        <authorList>
            <person name="Goeker M."/>
        </authorList>
    </citation>
    <scope>NUCLEOTIDE SEQUENCE [LARGE SCALE GENOMIC DNA]</scope>
    <source>
        <strain evidence="8 9">DSM 27512</strain>
    </source>
</reference>
<evidence type="ECO:0000256" key="3">
    <source>
        <dbReference type="ARBA" id="ARBA00022692"/>
    </source>
</evidence>